<feature type="domain" description="TonB-dependent receptor plug" evidence="14">
    <location>
        <begin position="81"/>
        <end position="180"/>
    </location>
</feature>
<dbReference type="InterPro" id="IPR039426">
    <property type="entry name" value="TonB-dep_rcpt-like"/>
</dbReference>
<evidence type="ECO:0000256" key="9">
    <source>
        <dbReference type="ARBA" id="ARBA00023237"/>
    </source>
</evidence>
<evidence type="ECO:0000256" key="2">
    <source>
        <dbReference type="ARBA" id="ARBA00009810"/>
    </source>
</evidence>
<accession>A0A317RAV4</accession>
<feature type="signal peptide" evidence="12">
    <location>
        <begin position="1"/>
        <end position="31"/>
    </location>
</feature>
<evidence type="ECO:0000259" key="14">
    <source>
        <dbReference type="Pfam" id="PF07715"/>
    </source>
</evidence>
<keyword evidence="3 10" id="KW-0813">Transport</keyword>
<comment type="caution">
    <text evidence="15">The sequence shown here is derived from an EMBL/GenBank/DDBJ whole genome shotgun (WGS) entry which is preliminary data.</text>
</comment>
<evidence type="ECO:0000256" key="6">
    <source>
        <dbReference type="ARBA" id="ARBA00023077"/>
    </source>
</evidence>
<dbReference type="PROSITE" id="PS52016">
    <property type="entry name" value="TONB_DEPENDENT_REC_3"/>
    <property type="match status" value="1"/>
</dbReference>
<keyword evidence="8 15" id="KW-0675">Receptor</keyword>
<comment type="subcellular location">
    <subcellularLocation>
        <location evidence="1 10">Cell outer membrane</location>
        <topology evidence="1 10">Multi-pass membrane protein</topology>
    </subcellularLocation>
</comment>
<proteinExistence type="inferred from homology"/>
<evidence type="ECO:0000256" key="4">
    <source>
        <dbReference type="ARBA" id="ARBA00022452"/>
    </source>
</evidence>
<feature type="chain" id="PRO_5016330722" evidence="12">
    <location>
        <begin position="32"/>
        <end position="779"/>
    </location>
</feature>
<evidence type="ECO:0000256" key="3">
    <source>
        <dbReference type="ARBA" id="ARBA00022448"/>
    </source>
</evidence>
<feature type="domain" description="TonB-dependent receptor-like beta-barrel" evidence="13">
    <location>
        <begin position="272"/>
        <end position="747"/>
    </location>
</feature>
<evidence type="ECO:0000256" key="5">
    <source>
        <dbReference type="ARBA" id="ARBA00022692"/>
    </source>
</evidence>
<dbReference type="Pfam" id="PF00593">
    <property type="entry name" value="TonB_dep_Rec_b-barrel"/>
    <property type="match status" value="1"/>
</dbReference>
<sequence length="779" mass="83750">MPRSPSLKKPKSLRLGAGLSAAALLPLSALAQPAQQAAPAAAAALPTVTVQEQAIDPNPNAEVGAPYKAKTSADSRYTRPLAEIPQTISVVTGEAIRDSGQTDLKQILSVQPGITLGTGENGNAFGDRYIIRGQEARSDVFVDGLRDPGMTTRESFAIEQVEITKGPNSSFAGRGSAGGAVNAITKQATHDYSFTRISGGLGTDSHRRLAVDANKAFNETFALRANGLLSSEDVPGRSPSERQRNGLALSGLWALNEDLSVTLDYYGLRAKDKRPDLGHYLVGTAPDRHPATGVPVYAQNSDFIRSDVDTLTARVNYRFTPDVKLTSLTRYGESDNSYATTGASSRVVHDAAGRPAYTAGALDGGHTGWQEVKYFAHQSNLRWDKQIGNLKHEFIFGFEYTDHKVLSGNFGVSNTGAFNCRAPGRDGVLPPANNAWCITDAAGNVVPNVNDLAGRSYTRRGWTRDWRVRTVALSAMDTVDLSDRWTLFGGLRADHYKLSMLTRNNLKDELTGDYGFSDTLVNGHLGLSFKIDPTAMVYASFGTAQDINGGEPDTGTSSGYGGLVIHDGKAAGAKPETSHNFEIGGKWNVLDDKLLATAALFQTTKRDVMEGTDYDTAGTFNTGRNRVRGIELGLAGNLTPKLELQAGAAFMKSRVLASSTPSRVGLPLSNFADRTASVQGKYHLTRNLEVGAAARYESSRCGGQPDTGADFRDGVCNNRVPSFAVYDLFASYRINKSANLRLNILNVTDKDYFTAVYRSGAFLYKGDGRAVRLTLNLDL</sequence>
<comment type="similarity">
    <text evidence="2 10 11">Belongs to the TonB-dependent receptor family.</text>
</comment>
<dbReference type="GO" id="GO:0015344">
    <property type="term" value="F:siderophore uptake transmembrane transporter activity"/>
    <property type="evidence" value="ECO:0007669"/>
    <property type="project" value="TreeGrafter"/>
</dbReference>
<dbReference type="Gene3D" id="2.40.170.20">
    <property type="entry name" value="TonB-dependent receptor, beta-barrel domain"/>
    <property type="match status" value="1"/>
</dbReference>
<dbReference type="CDD" id="cd01347">
    <property type="entry name" value="ligand_gated_channel"/>
    <property type="match status" value="1"/>
</dbReference>
<evidence type="ECO:0000313" key="16">
    <source>
        <dbReference type="Proteomes" id="UP000246483"/>
    </source>
</evidence>
<dbReference type="Proteomes" id="UP000246483">
    <property type="component" value="Unassembled WGS sequence"/>
</dbReference>
<keyword evidence="5 10" id="KW-0812">Transmembrane</keyword>
<keyword evidence="7 10" id="KW-0472">Membrane</keyword>
<gene>
    <name evidence="15" type="ORF">DFR36_106174</name>
</gene>
<evidence type="ECO:0000259" key="13">
    <source>
        <dbReference type="Pfam" id="PF00593"/>
    </source>
</evidence>
<dbReference type="InterPro" id="IPR000531">
    <property type="entry name" value="Beta-barrel_TonB"/>
</dbReference>
<protein>
    <submittedName>
        <fullName evidence="15">Catecholate siderophore receptor</fullName>
    </submittedName>
</protein>
<dbReference type="GO" id="GO:0009279">
    <property type="term" value="C:cell outer membrane"/>
    <property type="evidence" value="ECO:0007669"/>
    <property type="project" value="UniProtKB-SubCell"/>
</dbReference>
<keyword evidence="16" id="KW-1185">Reference proteome</keyword>
<dbReference type="OrthoDB" id="9790771at2"/>
<organism evidence="15 16">
    <name type="scientific">Melaminivora alkalimesophila</name>
    <dbReference type="NCBI Taxonomy" id="1165852"/>
    <lineage>
        <taxon>Bacteria</taxon>
        <taxon>Pseudomonadati</taxon>
        <taxon>Pseudomonadota</taxon>
        <taxon>Betaproteobacteria</taxon>
        <taxon>Burkholderiales</taxon>
        <taxon>Comamonadaceae</taxon>
        <taxon>Melaminivora</taxon>
    </lineage>
</organism>
<evidence type="ECO:0000256" key="10">
    <source>
        <dbReference type="PROSITE-ProRule" id="PRU01360"/>
    </source>
</evidence>
<dbReference type="InterPro" id="IPR036942">
    <property type="entry name" value="Beta-barrel_TonB_sf"/>
</dbReference>
<evidence type="ECO:0000256" key="11">
    <source>
        <dbReference type="RuleBase" id="RU003357"/>
    </source>
</evidence>
<keyword evidence="12" id="KW-0732">Signal</keyword>
<dbReference type="Pfam" id="PF07715">
    <property type="entry name" value="Plug"/>
    <property type="match status" value="1"/>
</dbReference>
<dbReference type="SUPFAM" id="SSF56935">
    <property type="entry name" value="Porins"/>
    <property type="match status" value="1"/>
</dbReference>
<evidence type="ECO:0000313" key="15">
    <source>
        <dbReference type="EMBL" id="PWW45684.1"/>
    </source>
</evidence>
<keyword evidence="6 11" id="KW-0798">TonB box</keyword>
<dbReference type="InterPro" id="IPR012910">
    <property type="entry name" value="Plug_dom"/>
</dbReference>
<dbReference type="InterPro" id="IPR037066">
    <property type="entry name" value="Plug_dom_sf"/>
</dbReference>
<dbReference type="PANTHER" id="PTHR32552">
    <property type="entry name" value="FERRICHROME IRON RECEPTOR-RELATED"/>
    <property type="match status" value="1"/>
</dbReference>
<evidence type="ECO:0000256" key="1">
    <source>
        <dbReference type="ARBA" id="ARBA00004571"/>
    </source>
</evidence>
<keyword evidence="9 10" id="KW-0998">Cell outer membrane</keyword>
<dbReference type="Gene3D" id="2.170.130.10">
    <property type="entry name" value="TonB-dependent receptor, plug domain"/>
    <property type="match status" value="1"/>
</dbReference>
<dbReference type="AlphaFoldDB" id="A0A317RAV4"/>
<dbReference type="PANTHER" id="PTHR32552:SF83">
    <property type="entry name" value="BLR3904 PROTEIN"/>
    <property type="match status" value="1"/>
</dbReference>
<dbReference type="RefSeq" id="WP_019374513.1">
    <property type="nucleotide sequence ID" value="NZ_ALEE01000556.1"/>
</dbReference>
<evidence type="ECO:0000256" key="8">
    <source>
        <dbReference type="ARBA" id="ARBA00023170"/>
    </source>
</evidence>
<evidence type="ECO:0000256" key="7">
    <source>
        <dbReference type="ARBA" id="ARBA00023136"/>
    </source>
</evidence>
<reference evidence="15 16" key="1">
    <citation type="submission" date="2018-05" db="EMBL/GenBank/DDBJ databases">
        <title>Genomic Encyclopedia of Type Strains, Phase IV (KMG-IV): sequencing the most valuable type-strain genomes for metagenomic binning, comparative biology and taxonomic classification.</title>
        <authorList>
            <person name="Goeker M."/>
        </authorList>
    </citation>
    <scope>NUCLEOTIDE SEQUENCE [LARGE SCALE GENOMIC DNA]</scope>
    <source>
        <strain evidence="15 16">DSM 26006</strain>
    </source>
</reference>
<evidence type="ECO:0000256" key="12">
    <source>
        <dbReference type="SAM" id="SignalP"/>
    </source>
</evidence>
<name>A0A317RAV4_9BURK</name>
<keyword evidence="4 10" id="KW-1134">Transmembrane beta strand</keyword>
<dbReference type="EMBL" id="QGUB01000006">
    <property type="protein sequence ID" value="PWW45684.1"/>
    <property type="molecule type" value="Genomic_DNA"/>
</dbReference>